<organism evidence="1">
    <name type="scientific">human gut metagenome</name>
    <dbReference type="NCBI Taxonomy" id="408170"/>
    <lineage>
        <taxon>unclassified sequences</taxon>
        <taxon>metagenomes</taxon>
        <taxon>organismal metagenomes</taxon>
    </lineage>
</organism>
<accession>K1SK77</accession>
<comment type="caution">
    <text evidence="1">The sequence shown here is derived from an EMBL/GenBank/DDBJ whole genome shotgun (WGS) entry which is preliminary data.</text>
</comment>
<reference evidence="1" key="1">
    <citation type="journal article" date="2013" name="Environ. Microbiol.">
        <title>Microbiota from the distal guts of lean and obese adolescents exhibit partial functional redundancy besides clear differences in community structure.</title>
        <authorList>
            <person name="Ferrer M."/>
            <person name="Ruiz A."/>
            <person name="Lanza F."/>
            <person name="Haange S.B."/>
            <person name="Oberbach A."/>
            <person name="Till H."/>
            <person name="Bargiela R."/>
            <person name="Campoy C."/>
            <person name="Segura M.T."/>
            <person name="Richter M."/>
            <person name="von Bergen M."/>
            <person name="Seifert J."/>
            <person name="Suarez A."/>
        </authorList>
    </citation>
    <scope>NUCLEOTIDE SEQUENCE</scope>
</reference>
<feature type="non-terminal residue" evidence="1">
    <location>
        <position position="1"/>
    </location>
</feature>
<dbReference type="AlphaFoldDB" id="K1SK77"/>
<name>K1SK77_9ZZZZ</name>
<sequence>NRCFVMARKGTDAAKVAELKELYDKILADDEMVEWLNDTMLLEVDTMTEDDVKAHIENVKSIVEQYKDIVAG</sequence>
<protein>
    <submittedName>
        <fullName evidence="1">Uncharacterized protein</fullName>
    </submittedName>
</protein>
<evidence type="ECO:0000313" key="1">
    <source>
        <dbReference type="EMBL" id="EKC47756.1"/>
    </source>
</evidence>
<proteinExistence type="predicted"/>
<dbReference type="EMBL" id="AJWY01013209">
    <property type="protein sequence ID" value="EKC47756.1"/>
    <property type="molecule type" value="Genomic_DNA"/>
</dbReference>
<gene>
    <name evidence="1" type="ORF">LEA_19220</name>
</gene>